<dbReference type="Pfam" id="PF02518">
    <property type="entry name" value="HATPase_c"/>
    <property type="match status" value="1"/>
</dbReference>
<evidence type="ECO:0000256" key="5">
    <source>
        <dbReference type="ARBA" id="ARBA00022741"/>
    </source>
</evidence>
<dbReference type="InterPro" id="IPR036097">
    <property type="entry name" value="HisK_dim/P_sf"/>
</dbReference>
<dbReference type="InterPro" id="IPR005467">
    <property type="entry name" value="His_kinase_dom"/>
</dbReference>
<evidence type="ECO:0000256" key="1">
    <source>
        <dbReference type="ARBA" id="ARBA00000085"/>
    </source>
</evidence>
<evidence type="ECO:0000256" key="6">
    <source>
        <dbReference type="ARBA" id="ARBA00022777"/>
    </source>
</evidence>
<evidence type="ECO:0000259" key="10">
    <source>
        <dbReference type="PROSITE" id="PS50109"/>
    </source>
</evidence>
<keyword evidence="3" id="KW-0597">Phosphoprotein</keyword>
<keyword evidence="7" id="KW-0067">ATP-binding</keyword>
<dbReference type="GO" id="GO:0000155">
    <property type="term" value="F:phosphorelay sensor kinase activity"/>
    <property type="evidence" value="ECO:0007669"/>
    <property type="project" value="InterPro"/>
</dbReference>
<organism evidence="11 12">
    <name type="scientific">Pseudodesulfovibrio hydrargyri</name>
    <dbReference type="NCBI Taxonomy" id="2125990"/>
    <lineage>
        <taxon>Bacteria</taxon>
        <taxon>Pseudomonadati</taxon>
        <taxon>Thermodesulfobacteriota</taxon>
        <taxon>Desulfovibrionia</taxon>
        <taxon>Desulfovibrionales</taxon>
        <taxon>Desulfovibrionaceae</taxon>
    </lineage>
</organism>
<dbReference type="EMBL" id="LKAQ01000001">
    <property type="protein sequence ID" value="OIQ52346.1"/>
    <property type="molecule type" value="Genomic_DNA"/>
</dbReference>
<evidence type="ECO:0000313" key="12">
    <source>
        <dbReference type="Proteomes" id="UP000181901"/>
    </source>
</evidence>
<keyword evidence="9" id="KW-1133">Transmembrane helix</keyword>
<dbReference type="GO" id="GO:0005524">
    <property type="term" value="F:ATP binding"/>
    <property type="evidence" value="ECO:0007669"/>
    <property type="project" value="UniProtKB-KW"/>
</dbReference>
<dbReference type="PANTHER" id="PTHR43065:SF46">
    <property type="entry name" value="C4-DICARBOXYLATE TRANSPORT SENSOR PROTEIN DCTB"/>
    <property type="match status" value="1"/>
</dbReference>
<accession>A0A1J5N267</accession>
<evidence type="ECO:0000256" key="3">
    <source>
        <dbReference type="ARBA" id="ARBA00022553"/>
    </source>
</evidence>
<keyword evidence="9" id="KW-0812">Transmembrane</keyword>
<feature type="transmembrane region" description="Helical" evidence="9">
    <location>
        <begin position="12"/>
        <end position="35"/>
    </location>
</feature>
<dbReference type="Gene3D" id="1.10.287.130">
    <property type="match status" value="1"/>
</dbReference>
<evidence type="ECO:0000256" key="9">
    <source>
        <dbReference type="SAM" id="Phobius"/>
    </source>
</evidence>
<keyword evidence="5" id="KW-0547">Nucleotide-binding</keyword>
<evidence type="ECO:0000313" key="11">
    <source>
        <dbReference type="EMBL" id="OIQ52346.1"/>
    </source>
</evidence>
<dbReference type="SMART" id="SM00387">
    <property type="entry name" value="HATPase_c"/>
    <property type="match status" value="1"/>
</dbReference>
<dbReference type="Pfam" id="PF00512">
    <property type="entry name" value="HisKA"/>
    <property type="match status" value="1"/>
</dbReference>
<feature type="domain" description="Histidine kinase" evidence="10">
    <location>
        <begin position="334"/>
        <end position="551"/>
    </location>
</feature>
<name>A0A1J5N267_9BACT</name>
<comment type="caution">
    <text evidence="11">The sequence shown here is derived from an EMBL/GenBank/DDBJ whole genome shotgun (WGS) entry which is preliminary data.</text>
</comment>
<keyword evidence="12" id="KW-1185">Reference proteome</keyword>
<reference evidence="11 12" key="1">
    <citation type="submission" date="2015-09" db="EMBL/GenBank/DDBJ databases">
        <title>Genome of Desulfovibrio dechloracetivorans BerOc1, a mercury methylating strain isolated from highly hydrocarbons and metals contaminated coastal sediments.</title>
        <authorList>
            <person name="Goni Urriza M."/>
            <person name="Gassie C."/>
            <person name="Bouchez O."/>
            <person name="Klopp C."/>
            <person name="Ranchou-Peyruse A."/>
            <person name="Remy G."/>
        </authorList>
    </citation>
    <scope>NUCLEOTIDE SEQUENCE [LARGE SCALE GENOMIC DNA]</scope>
    <source>
        <strain evidence="11 12">BerOc1</strain>
    </source>
</reference>
<dbReference type="SUPFAM" id="SSF47384">
    <property type="entry name" value="Homodimeric domain of signal transducing histidine kinase"/>
    <property type="match status" value="1"/>
</dbReference>
<evidence type="ECO:0000256" key="2">
    <source>
        <dbReference type="ARBA" id="ARBA00012438"/>
    </source>
</evidence>
<keyword evidence="6" id="KW-0418">Kinase</keyword>
<evidence type="ECO:0000256" key="4">
    <source>
        <dbReference type="ARBA" id="ARBA00022679"/>
    </source>
</evidence>
<dbReference type="PROSITE" id="PS50109">
    <property type="entry name" value="HIS_KIN"/>
    <property type="match status" value="1"/>
</dbReference>
<dbReference type="InterPro" id="IPR003594">
    <property type="entry name" value="HATPase_dom"/>
</dbReference>
<evidence type="ECO:0000256" key="8">
    <source>
        <dbReference type="ARBA" id="ARBA00023012"/>
    </source>
</evidence>
<dbReference type="PRINTS" id="PR00344">
    <property type="entry name" value="BCTRLSENSOR"/>
</dbReference>
<protein>
    <recommendedName>
        <fullName evidence="2">histidine kinase</fullName>
        <ecNumber evidence="2">2.7.13.3</ecNumber>
    </recommendedName>
</protein>
<dbReference type="InterPro" id="IPR036890">
    <property type="entry name" value="HATPase_C_sf"/>
</dbReference>
<dbReference type="InterPro" id="IPR004358">
    <property type="entry name" value="Sig_transdc_His_kin-like_C"/>
</dbReference>
<dbReference type="CDD" id="cd00082">
    <property type="entry name" value="HisKA"/>
    <property type="match status" value="1"/>
</dbReference>
<dbReference type="PANTHER" id="PTHR43065">
    <property type="entry name" value="SENSOR HISTIDINE KINASE"/>
    <property type="match status" value="1"/>
</dbReference>
<sequence>MRSVNATPYARLKWYLVLITLGLSLVPLFALGYVIHSEFRQTYEEKLTDNLRLMVANRRDAISMFLGERVVQLQMLADIHSFAEMSNQAYLNRVFEAVHGTSSSFFDIGVIGQNGGHEAYCGPFDLMDVNYRDEPWFHQVMLKGLYISDVFMGFRNFPHFIIAVKRQEAGRTWILRATIDSEVFTSLVRNVRTGKQGDAYIVNDKDVLQTPSRFGGKALARVALPVHPRGEGVEIASWRRDGVPVIAGITPLPDTNWRLVVTENPDEELSPLVRTRSIVYALLGACGLMIFLGAYLTVSSAVSRLRASDRQRADMDAAVMQSSKMASLGKLAAGVAHEVNNPLSIIRESAGWIRDIINDGELGEGPAVDELEEAVSDIDRHVERARTVTHRMLGFARRMEPLQEDVDLNMLANQTASFLENETRHRNIELKTDLDPELPLITTDANQLQQVILNLLENAIDAIDRDGEITLVTRTGRDGVVLNIADSGEGIARENLAKVFDPFFTTKPTGEGTGLGLSIVYSALSKLGGTIKVNSEPGQGTTFTIRLPFTGPQFPGGKEEP</sequence>
<proteinExistence type="predicted"/>
<dbReference type="EC" id="2.7.13.3" evidence="2"/>
<gene>
    <name evidence="11" type="primary">zraS_3</name>
    <name evidence="11" type="ORF">BerOc1_00821</name>
</gene>
<dbReference type="CDD" id="cd18774">
    <property type="entry name" value="PDC2_HK_sensor"/>
    <property type="match status" value="1"/>
</dbReference>
<dbReference type="InterPro" id="IPR003661">
    <property type="entry name" value="HisK_dim/P_dom"/>
</dbReference>
<dbReference type="Proteomes" id="UP000181901">
    <property type="component" value="Unassembled WGS sequence"/>
</dbReference>
<dbReference type="AlphaFoldDB" id="A0A1J5N267"/>
<dbReference type="SUPFAM" id="SSF55874">
    <property type="entry name" value="ATPase domain of HSP90 chaperone/DNA topoisomerase II/histidine kinase"/>
    <property type="match status" value="1"/>
</dbReference>
<keyword evidence="9" id="KW-0472">Membrane</keyword>
<keyword evidence="8" id="KW-0902">Two-component regulatory system</keyword>
<comment type="catalytic activity">
    <reaction evidence="1">
        <text>ATP + protein L-histidine = ADP + protein N-phospho-L-histidine.</text>
        <dbReference type="EC" id="2.7.13.3"/>
    </reaction>
</comment>
<feature type="transmembrane region" description="Helical" evidence="9">
    <location>
        <begin position="278"/>
        <end position="302"/>
    </location>
</feature>
<dbReference type="SMART" id="SM00388">
    <property type="entry name" value="HisKA"/>
    <property type="match status" value="1"/>
</dbReference>
<dbReference type="Gene3D" id="3.30.565.10">
    <property type="entry name" value="Histidine kinase-like ATPase, C-terminal domain"/>
    <property type="match status" value="1"/>
</dbReference>
<dbReference type="CDD" id="cd18773">
    <property type="entry name" value="PDC1_HK_sensor"/>
    <property type="match status" value="1"/>
</dbReference>
<evidence type="ECO:0000256" key="7">
    <source>
        <dbReference type="ARBA" id="ARBA00022840"/>
    </source>
</evidence>
<keyword evidence="4 11" id="KW-0808">Transferase</keyword>